<dbReference type="PRINTS" id="PR00035">
    <property type="entry name" value="HTHGNTR"/>
</dbReference>
<evidence type="ECO:0000313" key="6">
    <source>
        <dbReference type="EMBL" id="MFC4059359.1"/>
    </source>
</evidence>
<dbReference type="InterPro" id="IPR036390">
    <property type="entry name" value="WH_DNA-bd_sf"/>
</dbReference>
<dbReference type="RefSeq" id="WP_377287676.1">
    <property type="nucleotide sequence ID" value="NZ_JBHSBM010000017.1"/>
</dbReference>
<feature type="domain" description="HTH gntR-type" evidence="5">
    <location>
        <begin position="8"/>
        <end position="76"/>
    </location>
</feature>
<dbReference type="SMART" id="SM00345">
    <property type="entry name" value="HTH_GNTR"/>
    <property type="match status" value="2"/>
</dbReference>
<feature type="compositionally biased region" description="Basic and acidic residues" evidence="4">
    <location>
        <begin position="156"/>
        <end position="172"/>
    </location>
</feature>
<dbReference type="EMBL" id="JBHSBM010000017">
    <property type="protein sequence ID" value="MFC4059359.1"/>
    <property type="molecule type" value="Genomic_DNA"/>
</dbReference>
<dbReference type="InterPro" id="IPR050679">
    <property type="entry name" value="Bact_HTH_transcr_reg"/>
</dbReference>
<organism evidence="6 7">
    <name type="scientific">Planomonospora corallina</name>
    <dbReference type="NCBI Taxonomy" id="1806052"/>
    <lineage>
        <taxon>Bacteria</taxon>
        <taxon>Bacillati</taxon>
        <taxon>Actinomycetota</taxon>
        <taxon>Actinomycetes</taxon>
        <taxon>Streptosporangiales</taxon>
        <taxon>Streptosporangiaceae</taxon>
        <taxon>Planomonospora</taxon>
    </lineage>
</organism>
<dbReference type="InterPro" id="IPR000524">
    <property type="entry name" value="Tscrpt_reg_HTH_GntR"/>
</dbReference>
<evidence type="ECO:0000313" key="7">
    <source>
        <dbReference type="Proteomes" id="UP001595850"/>
    </source>
</evidence>
<evidence type="ECO:0000256" key="3">
    <source>
        <dbReference type="ARBA" id="ARBA00023163"/>
    </source>
</evidence>
<dbReference type="CDD" id="cd07377">
    <property type="entry name" value="WHTH_GntR"/>
    <property type="match status" value="2"/>
</dbReference>
<name>A0ABV8I5T5_9ACTN</name>
<dbReference type="PROSITE" id="PS50949">
    <property type="entry name" value="HTH_GNTR"/>
    <property type="match status" value="2"/>
</dbReference>
<accession>A0ABV8I5T5</accession>
<dbReference type="InterPro" id="IPR036388">
    <property type="entry name" value="WH-like_DNA-bd_sf"/>
</dbReference>
<feature type="region of interest" description="Disordered" evidence="4">
    <location>
        <begin position="153"/>
        <end position="203"/>
    </location>
</feature>
<proteinExistence type="predicted"/>
<keyword evidence="1" id="KW-0805">Transcription regulation</keyword>
<evidence type="ECO:0000256" key="1">
    <source>
        <dbReference type="ARBA" id="ARBA00023015"/>
    </source>
</evidence>
<dbReference type="SUPFAM" id="SSF46785">
    <property type="entry name" value="Winged helix' DNA-binding domain"/>
    <property type="match status" value="2"/>
</dbReference>
<dbReference type="PANTHER" id="PTHR44846">
    <property type="entry name" value="MANNOSYL-D-GLYCERATE TRANSPORT/METABOLISM SYSTEM REPRESSOR MNGR-RELATED"/>
    <property type="match status" value="1"/>
</dbReference>
<keyword evidence="3" id="KW-0804">Transcription</keyword>
<reference evidence="7" key="1">
    <citation type="journal article" date="2019" name="Int. J. Syst. Evol. Microbiol.">
        <title>The Global Catalogue of Microorganisms (GCM) 10K type strain sequencing project: providing services to taxonomists for standard genome sequencing and annotation.</title>
        <authorList>
            <consortium name="The Broad Institute Genomics Platform"/>
            <consortium name="The Broad Institute Genome Sequencing Center for Infectious Disease"/>
            <person name="Wu L."/>
            <person name="Ma J."/>
        </authorList>
    </citation>
    <scope>NUCLEOTIDE SEQUENCE [LARGE SCALE GENOMIC DNA]</scope>
    <source>
        <strain evidence="7">TBRC 4489</strain>
    </source>
</reference>
<evidence type="ECO:0000256" key="2">
    <source>
        <dbReference type="ARBA" id="ARBA00023125"/>
    </source>
</evidence>
<comment type="caution">
    <text evidence="6">The sequence shown here is derived from an EMBL/GenBank/DDBJ whole genome shotgun (WGS) entry which is preliminary data.</text>
</comment>
<keyword evidence="2" id="KW-0238">DNA-binding</keyword>
<protein>
    <submittedName>
        <fullName evidence="6">GntR family transcriptional regulator</fullName>
    </submittedName>
</protein>
<dbReference type="Pfam" id="PF00392">
    <property type="entry name" value="GntR"/>
    <property type="match status" value="2"/>
</dbReference>
<sequence length="226" mass="25224">MLDHEGDTHLYLQVAEIIRQRVVSGAIRPGSAVPSESELRSEFGIARTTARRAIRVLRDEGLVHTVQGEGTFVGPPDASRRGDRSISVYRQIAQELIGRITRGDLKPRRAIPSEATLVEQYGAARETVRHAIALLREQGWVYTVPQRGTYVHKREKWSTERKRSPAEPHQRPTGDAQRAEYSISATDGEIPVGSMPGEARDARAELRARARRLGVLAERPERLPDA</sequence>
<evidence type="ECO:0000256" key="4">
    <source>
        <dbReference type="SAM" id="MobiDB-lite"/>
    </source>
</evidence>
<dbReference type="Proteomes" id="UP001595850">
    <property type="component" value="Unassembled WGS sequence"/>
</dbReference>
<keyword evidence="7" id="KW-1185">Reference proteome</keyword>
<gene>
    <name evidence="6" type="ORF">ACFOWE_13720</name>
</gene>
<evidence type="ECO:0000259" key="5">
    <source>
        <dbReference type="PROSITE" id="PS50949"/>
    </source>
</evidence>
<dbReference type="Gene3D" id="1.10.10.10">
    <property type="entry name" value="Winged helix-like DNA-binding domain superfamily/Winged helix DNA-binding domain"/>
    <property type="match status" value="2"/>
</dbReference>
<feature type="domain" description="HTH gntR-type" evidence="5">
    <location>
        <begin position="86"/>
        <end position="154"/>
    </location>
</feature>
<dbReference type="PANTHER" id="PTHR44846:SF1">
    <property type="entry name" value="MANNOSYL-D-GLYCERATE TRANSPORT_METABOLISM SYSTEM REPRESSOR MNGR-RELATED"/>
    <property type="match status" value="1"/>
</dbReference>